<dbReference type="AlphaFoldDB" id="A0AAV1TR70"/>
<proteinExistence type="predicted"/>
<evidence type="ECO:0000313" key="2">
    <source>
        <dbReference type="Proteomes" id="UP001162060"/>
    </source>
</evidence>
<organism evidence="1 2">
    <name type="scientific">Peronospora matthiolae</name>
    <dbReference type="NCBI Taxonomy" id="2874970"/>
    <lineage>
        <taxon>Eukaryota</taxon>
        <taxon>Sar</taxon>
        <taxon>Stramenopiles</taxon>
        <taxon>Oomycota</taxon>
        <taxon>Peronosporomycetes</taxon>
        <taxon>Peronosporales</taxon>
        <taxon>Peronosporaceae</taxon>
        <taxon>Peronospora</taxon>
    </lineage>
</organism>
<reference evidence="1" key="1">
    <citation type="submission" date="2024-01" db="EMBL/GenBank/DDBJ databases">
        <authorList>
            <person name="Webb A."/>
        </authorList>
    </citation>
    <scope>NUCLEOTIDE SEQUENCE</scope>
    <source>
        <strain evidence="1">Pm1</strain>
    </source>
</reference>
<evidence type="ECO:0000313" key="1">
    <source>
        <dbReference type="EMBL" id="CAK7924740.1"/>
    </source>
</evidence>
<name>A0AAV1TR70_9STRA</name>
<dbReference type="EMBL" id="CAKLBY020000078">
    <property type="protein sequence ID" value="CAK7924740.1"/>
    <property type="molecule type" value="Genomic_DNA"/>
</dbReference>
<gene>
    <name evidence="1" type="ORF">PM001_LOCUS9890</name>
</gene>
<dbReference type="Pfam" id="PF00406">
    <property type="entry name" value="ADK"/>
    <property type="match status" value="1"/>
</dbReference>
<dbReference type="Proteomes" id="UP001162060">
    <property type="component" value="Unassembled WGS sequence"/>
</dbReference>
<comment type="caution">
    <text evidence="1">The sequence shown here is derived from an EMBL/GenBank/DDBJ whole genome shotgun (WGS) entry which is preliminary data.</text>
</comment>
<protein>
    <submittedName>
        <fullName evidence="1">Uncharacterized protein</fullName>
    </submittedName>
</protein>
<dbReference type="Gene3D" id="3.40.50.300">
    <property type="entry name" value="P-loop containing nucleotide triphosphate hydrolases"/>
    <property type="match status" value="1"/>
</dbReference>
<dbReference type="InterPro" id="IPR027417">
    <property type="entry name" value="P-loop_NTPase"/>
</dbReference>
<accession>A0AAV1TR70</accession>
<sequence length="75" mass="8002">MQSPLDKDDYFLYHLATGDILRAAVAAGTDIGKKVKAAMESGALVTEEFGVGIIKDGLSQSRLGVCLVSGWLQKF</sequence>